<dbReference type="AlphaFoldDB" id="A0A418X656"/>
<accession>A0A418X656</accession>
<keyword evidence="3" id="KW-1185">Reference proteome</keyword>
<dbReference type="Proteomes" id="UP000285190">
    <property type="component" value="Unassembled WGS sequence"/>
</dbReference>
<comment type="caution">
    <text evidence="2">The sequence shown here is derived from an EMBL/GenBank/DDBJ whole genome shotgun (WGS) entry which is preliminary data.</text>
</comment>
<feature type="region of interest" description="Disordered" evidence="1">
    <location>
        <begin position="47"/>
        <end position="66"/>
    </location>
</feature>
<dbReference type="EMBL" id="QYUN01000002">
    <property type="protein sequence ID" value="RJG07856.1"/>
    <property type="molecule type" value="Genomic_DNA"/>
</dbReference>
<name>A0A418X656_9BURK</name>
<evidence type="ECO:0000313" key="2">
    <source>
        <dbReference type="EMBL" id="RJG07856.1"/>
    </source>
</evidence>
<reference evidence="2 3" key="1">
    <citation type="submission" date="2018-09" db="EMBL/GenBank/DDBJ databases">
        <authorList>
            <person name="Zhu H."/>
        </authorList>
    </citation>
    <scope>NUCLEOTIDE SEQUENCE [LARGE SCALE GENOMIC DNA]</scope>
    <source>
        <strain evidence="2 3">K2R10-39</strain>
    </source>
</reference>
<organism evidence="2 3">
    <name type="scientific">Noviherbaspirillum cavernae</name>
    <dbReference type="NCBI Taxonomy" id="2320862"/>
    <lineage>
        <taxon>Bacteria</taxon>
        <taxon>Pseudomonadati</taxon>
        <taxon>Pseudomonadota</taxon>
        <taxon>Betaproteobacteria</taxon>
        <taxon>Burkholderiales</taxon>
        <taxon>Oxalobacteraceae</taxon>
        <taxon>Noviherbaspirillum</taxon>
    </lineage>
</organism>
<evidence type="ECO:0000313" key="3">
    <source>
        <dbReference type="Proteomes" id="UP000285190"/>
    </source>
</evidence>
<protein>
    <submittedName>
        <fullName evidence="2">Uncharacterized protein</fullName>
    </submittedName>
</protein>
<gene>
    <name evidence="2" type="ORF">D3870_05275</name>
</gene>
<evidence type="ECO:0000256" key="1">
    <source>
        <dbReference type="SAM" id="MobiDB-lite"/>
    </source>
</evidence>
<sequence>MRNELRLPAQVRPARGRGMGFMLRLSTHPPLQGAQRLASLCCSAGEEHAPRNPCVTPNPPLEGEGT</sequence>
<proteinExistence type="predicted"/>